<feature type="compositionally biased region" description="Basic and acidic residues" evidence="1">
    <location>
        <begin position="17"/>
        <end position="26"/>
    </location>
</feature>
<evidence type="ECO:0000313" key="2">
    <source>
        <dbReference type="EMBL" id="PNR50511.1"/>
    </source>
</evidence>
<proteinExistence type="predicted"/>
<reference evidence="3" key="3">
    <citation type="submission" date="2020-12" db="UniProtKB">
        <authorList>
            <consortium name="EnsemblPlants"/>
        </authorList>
    </citation>
    <scope>IDENTIFICATION</scope>
</reference>
<evidence type="ECO:0000313" key="3">
    <source>
        <dbReference type="EnsemblPlants" id="PAC:32923162.CDS.1"/>
    </source>
</evidence>
<organism evidence="2">
    <name type="scientific">Physcomitrium patens</name>
    <name type="common">Spreading-leaved earth moss</name>
    <name type="synonym">Physcomitrella patens</name>
    <dbReference type="NCBI Taxonomy" id="3218"/>
    <lineage>
        <taxon>Eukaryota</taxon>
        <taxon>Viridiplantae</taxon>
        <taxon>Streptophyta</taxon>
        <taxon>Embryophyta</taxon>
        <taxon>Bryophyta</taxon>
        <taxon>Bryophytina</taxon>
        <taxon>Bryopsida</taxon>
        <taxon>Funariidae</taxon>
        <taxon>Funariales</taxon>
        <taxon>Funariaceae</taxon>
        <taxon>Physcomitrium</taxon>
    </lineage>
</organism>
<dbReference type="EMBL" id="ABEU02000007">
    <property type="protein sequence ID" value="PNR50511.1"/>
    <property type="molecule type" value="Genomic_DNA"/>
</dbReference>
<reference evidence="2 4" key="2">
    <citation type="journal article" date="2018" name="Plant J.">
        <title>The Physcomitrella patens chromosome-scale assembly reveals moss genome structure and evolution.</title>
        <authorList>
            <person name="Lang D."/>
            <person name="Ullrich K.K."/>
            <person name="Murat F."/>
            <person name="Fuchs J."/>
            <person name="Jenkins J."/>
            <person name="Haas F.B."/>
            <person name="Piednoel M."/>
            <person name="Gundlach H."/>
            <person name="Van Bel M."/>
            <person name="Meyberg R."/>
            <person name="Vives C."/>
            <person name="Morata J."/>
            <person name="Symeonidi A."/>
            <person name="Hiss M."/>
            <person name="Muchero W."/>
            <person name="Kamisugi Y."/>
            <person name="Saleh O."/>
            <person name="Blanc G."/>
            <person name="Decker E.L."/>
            <person name="van Gessel N."/>
            <person name="Grimwood J."/>
            <person name="Hayes R.D."/>
            <person name="Graham S.W."/>
            <person name="Gunter L.E."/>
            <person name="McDaniel S.F."/>
            <person name="Hoernstein S.N.W."/>
            <person name="Larsson A."/>
            <person name="Li F.W."/>
            <person name="Perroud P.F."/>
            <person name="Phillips J."/>
            <person name="Ranjan P."/>
            <person name="Rokshar D.S."/>
            <person name="Rothfels C.J."/>
            <person name="Schneider L."/>
            <person name="Shu S."/>
            <person name="Stevenson D.W."/>
            <person name="Thummler F."/>
            <person name="Tillich M."/>
            <person name="Villarreal Aguilar J.C."/>
            <person name="Widiez T."/>
            <person name="Wong G.K."/>
            <person name="Wymore A."/>
            <person name="Zhang Y."/>
            <person name="Zimmer A.D."/>
            <person name="Quatrano R.S."/>
            <person name="Mayer K.F.X."/>
            <person name="Goodstein D."/>
            <person name="Casacuberta J.M."/>
            <person name="Vandepoele K."/>
            <person name="Reski R."/>
            <person name="Cuming A.C."/>
            <person name="Tuskan G.A."/>
            <person name="Maumus F."/>
            <person name="Salse J."/>
            <person name="Schmutz J."/>
            <person name="Rensing S.A."/>
        </authorList>
    </citation>
    <scope>NUCLEOTIDE SEQUENCE [LARGE SCALE GENOMIC DNA]</scope>
    <source>
        <strain evidence="3 4">cv. Gransden 2004</strain>
    </source>
</reference>
<gene>
    <name evidence="2" type="ORF">PHYPA_009697</name>
</gene>
<feature type="region of interest" description="Disordered" evidence="1">
    <location>
        <begin position="1"/>
        <end position="85"/>
    </location>
</feature>
<dbReference type="InParanoid" id="A0A2K1K9R0"/>
<sequence length="98" mass="10631">MALARPSSRGPCEEEDHASMRGERGGDCVSPRAGGGRDSHDRISEHGTTIVSDHGAAESPSNGREWEKGYSQSLPQFRPPPHPNPVSFVTRFLTASCW</sequence>
<dbReference type="EnsemblPlants" id="Pp3c7_324V3.1">
    <property type="protein sequence ID" value="PAC:32923162.CDS.1"/>
    <property type="gene ID" value="Pp3c7_324"/>
</dbReference>
<keyword evidence="4" id="KW-1185">Reference proteome</keyword>
<name>A0A2K1K9R0_PHYPA</name>
<accession>A0A2K1K9R0</accession>
<dbReference type="AlphaFoldDB" id="A0A2K1K9R0"/>
<feature type="compositionally biased region" description="Basic and acidic residues" evidence="1">
    <location>
        <begin position="35"/>
        <end position="45"/>
    </location>
</feature>
<dbReference type="Proteomes" id="UP000006727">
    <property type="component" value="Chromosome 7"/>
</dbReference>
<protein>
    <submittedName>
        <fullName evidence="2 3">Uncharacterized protein</fullName>
    </submittedName>
</protein>
<evidence type="ECO:0000313" key="4">
    <source>
        <dbReference type="Proteomes" id="UP000006727"/>
    </source>
</evidence>
<dbReference type="Gramene" id="Pp3c7_324V3.1">
    <property type="protein sequence ID" value="PAC:32923162.CDS.1"/>
    <property type="gene ID" value="Pp3c7_324"/>
</dbReference>
<evidence type="ECO:0000256" key="1">
    <source>
        <dbReference type="SAM" id="MobiDB-lite"/>
    </source>
</evidence>
<reference evidence="2 4" key="1">
    <citation type="journal article" date="2008" name="Science">
        <title>The Physcomitrella genome reveals evolutionary insights into the conquest of land by plants.</title>
        <authorList>
            <person name="Rensing S."/>
            <person name="Lang D."/>
            <person name="Zimmer A."/>
            <person name="Terry A."/>
            <person name="Salamov A."/>
            <person name="Shapiro H."/>
            <person name="Nishiyama T."/>
            <person name="Perroud P.-F."/>
            <person name="Lindquist E."/>
            <person name="Kamisugi Y."/>
            <person name="Tanahashi T."/>
            <person name="Sakakibara K."/>
            <person name="Fujita T."/>
            <person name="Oishi K."/>
            <person name="Shin-I T."/>
            <person name="Kuroki Y."/>
            <person name="Toyoda A."/>
            <person name="Suzuki Y."/>
            <person name="Hashimoto A."/>
            <person name="Yamaguchi K."/>
            <person name="Sugano A."/>
            <person name="Kohara Y."/>
            <person name="Fujiyama A."/>
            <person name="Anterola A."/>
            <person name="Aoki S."/>
            <person name="Ashton N."/>
            <person name="Barbazuk W.B."/>
            <person name="Barker E."/>
            <person name="Bennetzen J."/>
            <person name="Bezanilla M."/>
            <person name="Blankenship R."/>
            <person name="Cho S.H."/>
            <person name="Dutcher S."/>
            <person name="Estelle M."/>
            <person name="Fawcett J.A."/>
            <person name="Gundlach H."/>
            <person name="Hanada K."/>
            <person name="Heyl A."/>
            <person name="Hicks K.A."/>
            <person name="Hugh J."/>
            <person name="Lohr M."/>
            <person name="Mayer K."/>
            <person name="Melkozernov A."/>
            <person name="Murata T."/>
            <person name="Nelson D."/>
            <person name="Pils B."/>
            <person name="Prigge M."/>
            <person name="Reiss B."/>
            <person name="Renner T."/>
            <person name="Rombauts S."/>
            <person name="Rushton P."/>
            <person name="Sanderfoot A."/>
            <person name="Schween G."/>
            <person name="Shiu S.-H."/>
            <person name="Stueber K."/>
            <person name="Theodoulou F.L."/>
            <person name="Tu H."/>
            <person name="Van de Peer Y."/>
            <person name="Verrier P.J."/>
            <person name="Waters E."/>
            <person name="Wood A."/>
            <person name="Yang L."/>
            <person name="Cove D."/>
            <person name="Cuming A."/>
            <person name="Hasebe M."/>
            <person name="Lucas S."/>
            <person name="Mishler D.B."/>
            <person name="Reski R."/>
            <person name="Grigoriev I."/>
            <person name="Quatrano R.S."/>
            <person name="Boore J.L."/>
        </authorList>
    </citation>
    <scope>NUCLEOTIDE SEQUENCE [LARGE SCALE GENOMIC DNA]</scope>
    <source>
        <strain evidence="3 4">cv. Gransden 2004</strain>
    </source>
</reference>